<reference evidence="1" key="2">
    <citation type="submission" date="2015-06" db="UniProtKB">
        <authorList>
            <consortium name="EnsemblPlants"/>
        </authorList>
    </citation>
    <scope>IDENTIFICATION</scope>
    <source>
        <strain evidence="1">DM1-3 516 R44</strain>
    </source>
</reference>
<name>M1DW23_SOLTU</name>
<dbReference type="EnsemblPlants" id="PGSC0003DMT400095332">
    <property type="protein sequence ID" value="PGSC0003DMT400095332"/>
    <property type="gene ID" value="PGSC0003DMG400044903"/>
</dbReference>
<dbReference type="PaxDb" id="4113-PGSC0003DMT400095332"/>
<evidence type="ECO:0000313" key="1">
    <source>
        <dbReference type="EnsemblPlants" id="PGSC0003DMT400095332"/>
    </source>
</evidence>
<accession>M1DW23</accession>
<evidence type="ECO:0000313" key="2">
    <source>
        <dbReference type="Proteomes" id="UP000011115"/>
    </source>
</evidence>
<organism evidence="1 2">
    <name type="scientific">Solanum tuberosum</name>
    <name type="common">Potato</name>
    <dbReference type="NCBI Taxonomy" id="4113"/>
    <lineage>
        <taxon>Eukaryota</taxon>
        <taxon>Viridiplantae</taxon>
        <taxon>Streptophyta</taxon>
        <taxon>Embryophyta</taxon>
        <taxon>Tracheophyta</taxon>
        <taxon>Spermatophyta</taxon>
        <taxon>Magnoliopsida</taxon>
        <taxon>eudicotyledons</taxon>
        <taxon>Gunneridae</taxon>
        <taxon>Pentapetalae</taxon>
        <taxon>asterids</taxon>
        <taxon>lamiids</taxon>
        <taxon>Solanales</taxon>
        <taxon>Solanaceae</taxon>
        <taxon>Solanoideae</taxon>
        <taxon>Solaneae</taxon>
        <taxon>Solanum</taxon>
    </lineage>
</organism>
<keyword evidence="2" id="KW-1185">Reference proteome</keyword>
<dbReference type="AlphaFoldDB" id="M1DW23"/>
<sequence>MMRGIQLEKSHGFSAPSIGGGAFGVASAISGVQVKVGHDLFCVSAGRLKAEATVLF</sequence>
<dbReference type="Gramene" id="PGSC0003DMT400095332">
    <property type="protein sequence ID" value="PGSC0003DMT400095332"/>
    <property type="gene ID" value="PGSC0003DMG400044903"/>
</dbReference>
<dbReference type="HOGENOM" id="CLU_3018084_0_0_1"/>
<reference evidence="2" key="1">
    <citation type="journal article" date="2011" name="Nature">
        <title>Genome sequence and analysis of the tuber crop potato.</title>
        <authorList>
            <consortium name="The Potato Genome Sequencing Consortium"/>
        </authorList>
    </citation>
    <scope>NUCLEOTIDE SEQUENCE [LARGE SCALE GENOMIC DNA]</scope>
    <source>
        <strain evidence="2">cv. DM1-3 516 R44</strain>
    </source>
</reference>
<dbReference type="InParanoid" id="M1DW23"/>
<dbReference type="Proteomes" id="UP000011115">
    <property type="component" value="Unassembled WGS sequence"/>
</dbReference>
<proteinExistence type="predicted"/>
<protein>
    <submittedName>
        <fullName evidence="1">Uncharacterized protein</fullName>
    </submittedName>
</protein>